<dbReference type="PANTHER" id="PTHR16305">
    <property type="entry name" value="TESTICULAR SOLUBLE ADENYLYL CYCLASE"/>
    <property type="match status" value="1"/>
</dbReference>
<evidence type="ECO:0000313" key="5">
    <source>
        <dbReference type="Proteomes" id="UP000002256"/>
    </source>
</evidence>
<dbReference type="EMBL" id="CP001625">
    <property type="protein sequence ID" value="ACS60681.1"/>
    <property type="molecule type" value="Genomic_DNA"/>
</dbReference>
<dbReference type="GO" id="GO:0004016">
    <property type="term" value="F:adenylate cyclase activity"/>
    <property type="evidence" value="ECO:0007669"/>
    <property type="project" value="TreeGrafter"/>
</dbReference>
<dbReference type="SUPFAM" id="SSF46894">
    <property type="entry name" value="C-terminal effector domain of the bipartite response regulators"/>
    <property type="match status" value="1"/>
</dbReference>
<dbReference type="Pfam" id="PF13191">
    <property type="entry name" value="AAA_16"/>
    <property type="match status" value="1"/>
</dbReference>
<dbReference type="PROSITE" id="PS00622">
    <property type="entry name" value="HTH_LUXR_1"/>
    <property type="match status" value="1"/>
</dbReference>
<dbReference type="KEGG" id="rlg:Rleg_5916"/>
<accession>C6B8E9</accession>
<dbReference type="InterPro" id="IPR016032">
    <property type="entry name" value="Sig_transdc_resp-reg_C-effctor"/>
</dbReference>
<dbReference type="SUPFAM" id="SSF52540">
    <property type="entry name" value="P-loop containing nucleoside triphosphate hydrolases"/>
    <property type="match status" value="1"/>
</dbReference>
<dbReference type="PROSITE" id="PS50043">
    <property type="entry name" value="HTH_LUXR_2"/>
    <property type="match status" value="1"/>
</dbReference>
<dbReference type="OrthoDB" id="341967at2"/>
<protein>
    <submittedName>
        <fullName evidence="4">Transcriptional regulator, LuxR family</fullName>
    </submittedName>
</protein>
<evidence type="ECO:0000256" key="1">
    <source>
        <dbReference type="ARBA" id="ARBA00022741"/>
    </source>
</evidence>
<evidence type="ECO:0000256" key="2">
    <source>
        <dbReference type="ARBA" id="ARBA00022840"/>
    </source>
</evidence>
<feature type="domain" description="HTH luxR-type" evidence="3">
    <location>
        <begin position="796"/>
        <end position="861"/>
    </location>
</feature>
<dbReference type="GO" id="GO:0005737">
    <property type="term" value="C:cytoplasm"/>
    <property type="evidence" value="ECO:0007669"/>
    <property type="project" value="TreeGrafter"/>
</dbReference>
<keyword evidence="2" id="KW-0067">ATP-binding</keyword>
<dbReference type="AlphaFoldDB" id="C6B8E9"/>
<dbReference type="CDD" id="cd06170">
    <property type="entry name" value="LuxR_C_like"/>
    <property type="match status" value="1"/>
</dbReference>
<dbReference type="InterPro" id="IPR041664">
    <property type="entry name" value="AAA_16"/>
</dbReference>
<dbReference type="InterPro" id="IPR036388">
    <property type="entry name" value="WH-like_DNA-bd_sf"/>
</dbReference>
<evidence type="ECO:0000259" key="3">
    <source>
        <dbReference type="PROSITE" id="PS50043"/>
    </source>
</evidence>
<dbReference type="Proteomes" id="UP000002256">
    <property type="component" value="Plasmid pR132503"/>
</dbReference>
<dbReference type="Gene3D" id="1.25.40.10">
    <property type="entry name" value="Tetratricopeptide repeat domain"/>
    <property type="match status" value="2"/>
</dbReference>
<keyword evidence="4" id="KW-0614">Plasmid</keyword>
<evidence type="ECO:0000313" key="4">
    <source>
        <dbReference type="EMBL" id="ACS60681.1"/>
    </source>
</evidence>
<dbReference type="HOGENOM" id="CLU_006850_0_2_5"/>
<gene>
    <name evidence="4" type="ordered locus">Rleg_5916</name>
</gene>
<name>C6B8E9_RHILS</name>
<geneLocation type="plasmid" evidence="4 5">
    <name>pR132503</name>
</geneLocation>
<organism evidence="4 5">
    <name type="scientific">Rhizobium leguminosarum bv. trifolii (strain WSM1325)</name>
    <dbReference type="NCBI Taxonomy" id="395491"/>
    <lineage>
        <taxon>Bacteria</taxon>
        <taxon>Pseudomonadati</taxon>
        <taxon>Pseudomonadota</taxon>
        <taxon>Alphaproteobacteria</taxon>
        <taxon>Hyphomicrobiales</taxon>
        <taxon>Rhizobiaceae</taxon>
        <taxon>Rhizobium/Agrobacterium group</taxon>
        <taxon>Rhizobium</taxon>
    </lineage>
</organism>
<dbReference type="SMART" id="SM00421">
    <property type="entry name" value="HTH_LUXR"/>
    <property type="match status" value="1"/>
</dbReference>
<dbReference type="InterPro" id="IPR011990">
    <property type="entry name" value="TPR-like_helical_dom_sf"/>
</dbReference>
<dbReference type="GO" id="GO:0006355">
    <property type="term" value="P:regulation of DNA-templated transcription"/>
    <property type="evidence" value="ECO:0007669"/>
    <property type="project" value="InterPro"/>
</dbReference>
<sequence>MQLLERAEQLEQLQSLLSEAAEGNGHVAVLGGEAGAGKSALVNIFTDLVGKTTRVLRGACENFGTAEPLGPLRDLVREAGWALSETLSSTESRIALFSEVFRLLSVGAPTSLIVIEDIHWADDATLNLIRYLGRRIRDAHVLILLTARDDDAGLQSRLRKALGDIPAASQRRIDVPALSRAAVSELAMLRGFDGDEIFRVTGGNAYFITELIEAGDWKVMPRTVRDAVLARAEGLTAPDRDILAAASIFPDAVDLKSLDAICGDGAEKSLQACLDCGLMRRVDGTYSFRHEITRQVIEQSLSPIRRRGLNATALAASRHAGHVPWVRLIHHANEAQDLAAICELAPQAAAEAARLGAHREAIKHYELALTHASDFDEKQRADLYENYAFECHLVGQVERAIVSQKKALAIHHRLGAPLREGESLRWLSRLSYLAGNRKDSDAYGKEAVDLLEAQTEGAELAMAYSNLSQLSMLAGDTETACHYGERAIGLAQSEAIGRPDILCHALNNVGTAVLWRDPDQARHLLGRSLEIALAHQLEEHAARSFTNRGWIELRLHSVADAEDFLGRGISYCIEHDLDTWRDYMRGEQAELFTYLGRWDEAERAASLVVGNVNAASLSRYPNVLALAVLRTRRGEPADALLEELSRFLETGRELQRLAPYAELIAERAWLGLEDIGRALSLLDQAIALSRDDAAVSLLLVWKRKLGADVSLCSDFDGDEVVRQMLAGDWAAAAETWSERRSPYWQAMTLLDGDDNAVYHALDLLEGMGASAVAQHVRAIIRGRLGRVAARGPRASTKANPAGLTTREMDVLRWVDLGKSNGEIAALLFVSAKTVDHHVSSILAKLNAKTRTAAASHARSRGLLS</sequence>
<dbReference type="Pfam" id="PF00196">
    <property type="entry name" value="GerE"/>
    <property type="match status" value="1"/>
</dbReference>
<keyword evidence="1" id="KW-0547">Nucleotide-binding</keyword>
<proteinExistence type="predicted"/>
<dbReference type="PRINTS" id="PR00038">
    <property type="entry name" value="HTHLUXR"/>
</dbReference>
<dbReference type="PANTHER" id="PTHR16305:SF28">
    <property type="entry name" value="GUANYLATE CYCLASE DOMAIN-CONTAINING PROTEIN"/>
    <property type="match status" value="1"/>
</dbReference>
<reference evidence="4 5" key="1">
    <citation type="journal article" date="2010" name="Stand. Genomic Sci.">
        <title>Complete genome sequence of Rhizobium leguminosarum bv. trifolii strain WSM1325, an effective microsymbiont of annual Mediterranean clovers.</title>
        <authorList>
            <person name="Reeve W."/>
            <person name="O'Hara G."/>
            <person name="Chain P."/>
            <person name="Ardley J."/>
            <person name="Brau L."/>
            <person name="Nandesena K."/>
            <person name="Tiwari R."/>
            <person name="Copeland A."/>
            <person name="Nolan M."/>
            <person name="Han C."/>
            <person name="Brettin T."/>
            <person name="Land M."/>
            <person name="Ovchinikova G."/>
            <person name="Ivanova N."/>
            <person name="Mavromatis K."/>
            <person name="Markowitz V."/>
            <person name="Kyrpides N."/>
            <person name="Melino V."/>
            <person name="Denton M."/>
            <person name="Yates R."/>
            <person name="Howieson J."/>
        </authorList>
    </citation>
    <scope>NUCLEOTIDE SEQUENCE [LARGE SCALE GENOMIC DNA]</scope>
    <source>
        <strain evidence="5">WSM1325</strain>
        <plasmid evidence="5">Plasmid pR132503</plasmid>
    </source>
</reference>
<dbReference type="GO" id="GO:0003677">
    <property type="term" value="F:DNA binding"/>
    <property type="evidence" value="ECO:0007669"/>
    <property type="project" value="InterPro"/>
</dbReference>
<dbReference type="Gene3D" id="1.10.10.10">
    <property type="entry name" value="Winged helix-like DNA-binding domain superfamily/Winged helix DNA-binding domain"/>
    <property type="match status" value="1"/>
</dbReference>
<dbReference type="InterPro" id="IPR000792">
    <property type="entry name" value="Tscrpt_reg_LuxR_C"/>
</dbReference>
<dbReference type="SUPFAM" id="SSF48452">
    <property type="entry name" value="TPR-like"/>
    <property type="match status" value="2"/>
</dbReference>
<dbReference type="InterPro" id="IPR027417">
    <property type="entry name" value="P-loop_NTPase"/>
</dbReference>
<dbReference type="GO" id="GO:0005524">
    <property type="term" value="F:ATP binding"/>
    <property type="evidence" value="ECO:0007669"/>
    <property type="project" value="UniProtKB-KW"/>
</dbReference>
<dbReference type="Gene3D" id="3.40.50.300">
    <property type="entry name" value="P-loop containing nucleotide triphosphate hydrolases"/>
    <property type="match status" value="1"/>
</dbReference>